<proteinExistence type="predicted"/>
<protein>
    <submittedName>
        <fullName evidence="1">Uncharacterized protein</fullName>
    </submittedName>
</protein>
<organism evidence="1 2">
    <name type="scientific">Petromyces alliaceus</name>
    <name type="common">Aspergillus alliaceus</name>
    <dbReference type="NCBI Taxonomy" id="209559"/>
    <lineage>
        <taxon>Eukaryota</taxon>
        <taxon>Fungi</taxon>
        <taxon>Dikarya</taxon>
        <taxon>Ascomycota</taxon>
        <taxon>Pezizomycotina</taxon>
        <taxon>Eurotiomycetes</taxon>
        <taxon>Eurotiomycetidae</taxon>
        <taxon>Eurotiales</taxon>
        <taxon>Aspergillaceae</taxon>
        <taxon>Aspergillus</taxon>
        <taxon>Aspergillus subgen. Circumdati</taxon>
    </lineage>
</organism>
<sequence>MACDELKRVQARKAIKTLQRLPHGLYSLYQKLFDTATAEFARRPLAIPELSEACELHPDDDEESRILFTKELIDSCGWIAIAQNGECVASVLKYCRPQMNVKNIGSEGVFLDYSVSLWPEHAGLAHVEFALKPELAAL</sequence>
<comment type="caution">
    <text evidence="1">The sequence shown here is derived from an EMBL/GenBank/DDBJ whole genome shotgun (WGS) entry which is preliminary data.</text>
</comment>
<keyword evidence="2" id="KW-1185">Reference proteome</keyword>
<name>A0A8H6E0I0_PETAA</name>
<evidence type="ECO:0000313" key="1">
    <source>
        <dbReference type="EMBL" id="KAF5855136.1"/>
    </source>
</evidence>
<accession>A0A8H6E0I0</accession>
<dbReference type="EMBL" id="SPNV01000495">
    <property type="protein sequence ID" value="KAF5855136.1"/>
    <property type="molecule type" value="Genomic_DNA"/>
</dbReference>
<gene>
    <name evidence="1" type="ORF">ETB97_009847</name>
</gene>
<dbReference type="Proteomes" id="UP000541154">
    <property type="component" value="Unassembled WGS sequence"/>
</dbReference>
<reference evidence="1 2" key="1">
    <citation type="submission" date="2019-04" db="EMBL/GenBank/DDBJ databases">
        <title>Aspergillus burnettii sp. nov., novel species from soil in southeast Queensland.</title>
        <authorList>
            <person name="Gilchrist C.L.M."/>
            <person name="Pitt J.I."/>
            <person name="Lange L."/>
            <person name="Lacey H.J."/>
            <person name="Vuong D."/>
            <person name="Midgley D.J."/>
            <person name="Greenfield P."/>
            <person name="Bradbury M."/>
            <person name="Lacey E."/>
            <person name="Busk P.K."/>
            <person name="Pilgaard B."/>
            <person name="Chooi Y.H."/>
            <person name="Piggott A.M."/>
        </authorList>
    </citation>
    <scope>NUCLEOTIDE SEQUENCE [LARGE SCALE GENOMIC DNA]</scope>
    <source>
        <strain evidence="1 2">FRR 5400</strain>
    </source>
</reference>
<evidence type="ECO:0000313" key="2">
    <source>
        <dbReference type="Proteomes" id="UP000541154"/>
    </source>
</evidence>
<dbReference type="AlphaFoldDB" id="A0A8H6E0I0"/>